<protein>
    <recommendedName>
        <fullName evidence="4">Tetraspanin</fullName>
    </recommendedName>
</protein>
<proteinExistence type="predicted"/>
<feature type="transmembrane region" description="Helical" evidence="1">
    <location>
        <begin position="74"/>
        <end position="92"/>
    </location>
</feature>
<evidence type="ECO:0000313" key="2">
    <source>
        <dbReference type="EMBL" id="KLO13840.1"/>
    </source>
</evidence>
<dbReference type="InParanoid" id="A0A0H2RPC5"/>
<gene>
    <name evidence="2" type="ORF">SCHPADRAFT_343592</name>
</gene>
<evidence type="ECO:0008006" key="4">
    <source>
        <dbReference type="Google" id="ProtNLM"/>
    </source>
</evidence>
<organism evidence="2 3">
    <name type="scientific">Schizopora paradoxa</name>
    <dbReference type="NCBI Taxonomy" id="27342"/>
    <lineage>
        <taxon>Eukaryota</taxon>
        <taxon>Fungi</taxon>
        <taxon>Dikarya</taxon>
        <taxon>Basidiomycota</taxon>
        <taxon>Agaricomycotina</taxon>
        <taxon>Agaricomycetes</taxon>
        <taxon>Hymenochaetales</taxon>
        <taxon>Schizoporaceae</taxon>
        <taxon>Schizopora</taxon>
    </lineage>
</organism>
<keyword evidence="1" id="KW-1133">Transmembrane helix</keyword>
<dbReference type="OrthoDB" id="2279611at2759"/>
<sequence length="242" mass="26925">MEYSYFPSHYPAGPVYPIFAPAPPPIYKLPKRLLGLWISFDLLLLAAGIAFAALSISWLNVDAIHRMVMTQADIFMGLFMGGAFIVTFMLSMPSLLQSLALAPTRVLPTHPLVRFIGMLFVDEAIVIAAGTVVWWRTLQERIEFSVPFDQGTQEFRDQLQAKFNCCGYFNPCTANSTVALPVCVDPITNFADKILNPVFTSMYATSAIVICLILLSACMISELKLLGRFQKIDEKNRKQSSA</sequence>
<keyword evidence="1" id="KW-0472">Membrane</keyword>
<feature type="transmembrane region" description="Helical" evidence="1">
    <location>
        <begin position="202"/>
        <end position="221"/>
    </location>
</feature>
<keyword evidence="3" id="KW-1185">Reference proteome</keyword>
<feature type="transmembrane region" description="Helical" evidence="1">
    <location>
        <begin position="33"/>
        <end position="54"/>
    </location>
</feature>
<accession>A0A0H2RPC5</accession>
<name>A0A0H2RPC5_9AGAM</name>
<evidence type="ECO:0000256" key="1">
    <source>
        <dbReference type="SAM" id="Phobius"/>
    </source>
</evidence>
<keyword evidence="1" id="KW-0812">Transmembrane</keyword>
<feature type="transmembrane region" description="Helical" evidence="1">
    <location>
        <begin position="112"/>
        <end position="135"/>
    </location>
</feature>
<dbReference type="Proteomes" id="UP000053477">
    <property type="component" value="Unassembled WGS sequence"/>
</dbReference>
<evidence type="ECO:0000313" key="3">
    <source>
        <dbReference type="Proteomes" id="UP000053477"/>
    </source>
</evidence>
<dbReference type="AlphaFoldDB" id="A0A0H2RPC5"/>
<reference evidence="2 3" key="1">
    <citation type="submission" date="2015-04" db="EMBL/GenBank/DDBJ databases">
        <title>Complete genome sequence of Schizopora paradoxa KUC8140, a cosmopolitan wood degrader in East Asia.</title>
        <authorList>
            <consortium name="DOE Joint Genome Institute"/>
            <person name="Min B."/>
            <person name="Park H."/>
            <person name="Jang Y."/>
            <person name="Kim J.-J."/>
            <person name="Kim K.H."/>
            <person name="Pangilinan J."/>
            <person name="Lipzen A."/>
            <person name="Riley R."/>
            <person name="Grigoriev I.V."/>
            <person name="Spatafora J.W."/>
            <person name="Choi I.-G."/>
        </authorList>
    </citation>
    <scope>NUCLEOTIDE SEQUENCE [LARGE SCALE GENOMIC DNA]</scope>
    <source>
        <strain evidence="2 3">KUC8140</strain>
    </source>
</reference>
<dbReference type="STRING" id="27342.A0A0H2RPC5"/>
<dbReference type="EMBL" id="KQ085953">
    <property type="protein sequence ID" value="KLO13840.1"/>
    <property type="molecule type" value="Genomic_DNA"/>
</dbReference>